<dbReference type="GO" id="GO:0016020">
    <property type="term" value="C:membrane"/>
    <property type="evidence" value="ECO:0007669"/>
    <property type="project" value="InterPro"/>
</dbReference>
<proteinExistence type="predicted"/>
<dbReference type="Pfam" id="PF01066">
    <property type="entry name" value="CDP-OH_P_transf"/>
    <property type="match status" value="1"/>
</dbReference>
<reference evidence="1 2" key="1">
    <citation type="submission" date="2009-02" db="EMBL/GenBank/DDBJ databases">
        <title>Sequencing of the draft genome and assembly of Dethiobacter alkaliphilus AHT 1.</title>
        <authorList>
            <consortium name="US DOE Joint Genome Institute (JGI-PGF)"/>
            <person name="Lucas S."/>
            <person name="Copeland A."/>
            <person name="Lapidus A."/>
            <person name="Glavina del Rio T."/>
            <person name="Dalin E."/>
            <person name="Tice H."/>
            <person name="Bruce D."/>
            <person name="Goodwin L."/>
            <person name="Pitluck S."/>
            <person name="Larimer F."/>
            <person name="Land M.L."/>
            <person name="Hauser L."/>
            <person name="Muyzer G."/>
        </authorList>
    </citation>
    <scope>NUCLEOTIDE SEQUENCE [LARGE SCALE GENOMIC DNA]</scope>
    <source>
        <strain evidence="1 2">AHT 1</strain>
    </source>
</reference>
<evidence type="ECO:0000313" key="2">
    <source>
        <dbReference type="Proteomes" id="UP000006443"/>
    </source>
</evidence>
<name>C0GGS5_DETAL</name>
<dbReference type="Proteomes" id="UP000006443">
    <property type="component" value="Unassembled WGS sequence"/>
</dbReference>
<dbReference type="InterPro" id="IPR043130">
    <property type="entry name" value="CDP-OH_PTrfase_TM_dom"/>
</dbReference>
<accession>C0GGS5</accession>
<dbReference type="RefSeq" id="WP_008516515.1">
    <property type="nucleotide sequence ID" value="NZ_ACJM01000007.1"/>
</dbReference>
<evidence type="ECO:0008006" key="3">
    <source>
        <dbReference type="Google" id="ProtNLM"/>
    </source>
</evidence>
<sequence length="273" mass="30986">MDIEKYRKLCQKNENENYLLDKLIFRKISIYVTILFIKLGIKPNQATFISLIAALGSLYFLLFNTTAMLLTASTLIFTYYIIDHVDGELARYYIQTGQMQPSLKGHYFDVLVHRYSSNLMVFFMSLSIYNLYGYKSAVLLGFIACIGISSFPNVVAAHVIVGKIANNKNLVFEDTAVQDILSTLETKSQQIKDIHHGSTIQKLKKLIIESLFFPGHVVLLVLILIGDAFLGDFAFLAYPFNLRLVFLLGIVPLYTLKTVIQSILWLNKFSKVA</sequence>
<comment type="caution">
    <text evidence="1">The sequence shown here is derived from an EMBL/GenBank/DDBJ whole genome shotgun (WGS) entry which is preliminary data.</text>
</comment>
<dbReference type="eggNOG" id="COG0558">
    <property type="taxonomic scope" value="Bacteria"/>
</dbReference>
<dbReference type="InterPro" id="IPR000462">
    <property type="entry name" value="CDP-OH_P_trans"/>
</dbReference>
<dbReference type="OrthoDB" id="269185at2"/>
<dbReference type="EMBL" id="ACJM01000007">
    <property type="protein sequence ID" value="EEG77516.1"/>
    <property type="molecule type" value="Genomic_DNA"/>
</dbReference>
<protein>
    <recommendedName>
        <fullName evidence="3">CDP-alcohol phosphatidyltransferase</fullName>
    </recommendedName>
</protein>
<evidence type="ECO:0000313" key="1">
    <source>
        <dbReference type="EMBL" id="EEG77516.1"/>
    </source>
</evidence>
<dbReference type="Gene3D" id="1.20.120.1760">
    <property type="match status" value="1"/>
</dbReference>
<keyword evidence="2" id="KW-1185">Reference proteome</keyword>
<organism evidence="1 2">
    <name type="scientific">Dethiobacter alkaliphilus AHT 1</name>
    <dbReference type="NCBI Taxonomy" id="555088"/>
    <lineage>
        <taxon>Bacteria</taxon>
        <taxon>Bacillati</taxon>
        <taxon>Bacillota</taxon>
        <taxon>Dethiobacteria</taxon>
        <taxon>Dethiobacterales</taxon>
        <taxon>Dethiobacteraceae</taxon>
        <taxon>Dethiobacter</taxon>
    </lineage>
</organism>
<dbReference type="AlphaFoldDB" id="C0GGS5"/>
<dbReference type="STRING" id="555088.DealDRAFT_1639"/>
<dbReference type="GO" id="GO:0008654">
    <property type="term" value="P:phospholipid biosynthetic process"/>
    <property type="evidence" value="ECO:0007669"/>
    <property type="project" value="InterPro"/>
</dbReference>
<gene>
    <name evidence="1" type="ORF">DealDRAFT_1639</name>
</gene>
<dbReference type="GO" id="GO:0016780">
    <property type="term" value="F:phosphotransferase activity, for other substituted phosphate groups"/>
    <property type="evidence" value="ECO:0007669"/>
    <property type="project" value="InterPro"/>
</dbReference>